<name>A0A835DE78_TETSI</name>
<dbReference type="Proteomes" id="UP000655225">
    <property type="component" value="Unassembled WGS sequence"/>
</dbReference>
<evidence type="ECO:0000313" key="2">
    <source>
        <dbReference type="Proteomes" id="UP000655225"/>
    </source>
</evidence>
<reference evidence="1 2" key="1">
    <citation type="submission" date="2020-04" db="EMBL/GenBank/DDBJ databases">
        <title>Plant Genome Project.</title>
        <authorList>
            <person name="Zhang R.-G."/>
        </authorList>
    </citation>
    <scope>NUCLEOTIDE SEQUENCE [LARGE SCALE GENOMIC DNA]</scope>
    <source>
        <strain evidence="1">YNK0</strain>
        <tissue evidence="1">Leaf</tissue>
    </source>
</reference>
<dbReference type="AlphaFoldDB" id="A0A835DE78"/>
<protein>
    <submittedName>
        <fullName evidence="1">Uncharacterized protein</fullName>
    </submittedName>
</protein>
<keyword evidence="2" id="KW-1185">Reference proteome</keyword>
<sequence length="102" mass="11952">MSTVVKTLEPLQDFDDIPVAPFVYTVPTKNDMEDNGEDTKEGEAVKEEVKKENGHHYHYNRHHRYGHRHRIRSPRSPTVYSDTVLYKNLGLNFPKHHTIKGR</sequence>
<dbReference type="EMBL" id="JABCRI010000009">
    <property type="protein sequence ID" value="KAF8401103.1"/>
    <property type="molecule type" value="Genomic_DNA"/>
</dbReference>
<accession>A0A835DE78</accession>
<evidence type="ECO:0000313" key="1">
    <source>
        <dbReference type="EMBL" id="KAF8401103.1"/>
    </source>
</evidence>
<proteinExistence type="predicted"/>
<gene>
    <name evidence="1" type="ORF">HHK36_014406</name>
</gene>
<organism evidence="1 2">
    <name type="scientific">Tetracentron sinense</name>
    <name type="common">Spur-leaf</name>
    <dbReference type="NCBI Taxonomy" id="13715"/>
    <lineage>
        <taxon>Eukaryota</taxon>
        <taxon>Viridiplantae</taxon>
        <taxon>Streptophyta</taxon>
        <taxon>Embryophyta</taxon>
        <taxon>Tracheophyta</taxon>
        <taxon>Spermatophyta</taxon>
        <taxon>Magnoliopsida</taxon>
        <taxon>Trochodendrales</taxon>
        <taxon>Trochodendraceae</taxon>
        <taxon>Tetracentron</taxon>
    </lineage>
</organism>
<comment type="caution">
    <text evidence="1">The sequence shown here is derived from an EMBL/GenBank/DDBJ whole genome shotgun (WGS) entry which is preliminary data.</text>
</comment>